<dbReference type="Pfam" id="PF13556">
    <property type="entry name" value="HTH_30"/>
    <property type="match status" value="1"/>
</dbReference>
<reference evidence="3 4" key="1">
    <citation type="submission" date="2023-10" db="EMBL/GenBank/DDBJ databases">
        <title>Niallia locisalis sp.nov. isolated from a salt pond sample.</title>
        <authorList>
            <person name="Li X.-J."/>
            <person name="Dong L."/>
        </authorList>
    </citation>
    <scope>NUCLEOTIDE SEQUENCE [LARGE SCALE GENOMIC DNA]</scope>
    <source>
        <strain evidence="3 4">DSM 29761</strain>
    </source>
</reference>
<dbReference type="InterPro" id="IPR024096">
    <property type="entry name" value="NO_sig/Golgi_transp_ligand-bd"/>
</dbReference>
<dbReference type="PANTHER" id="PTHR33744">
    <property type="entry name" value="CARBOHYDRATE DIACID REGULATOR"/>
    <property type="match status" value="1"/>
</dbReference>
<keyword evidence="4" id="KW-1185">Reference proteome</keyword>
<dbReference type="Gene3D" id="1.10.10.2840">
    <property type="entry name" value="PucR C-terminal helix-turn-helix domain"/>
    <property type="match status" value="1"/>
</dbReference>
<dbReference type="InterPro" id="IPR025736">
    <property type="entry name" value="PucR_C-HTH_dom"/>
</dbReference>
<evidence type="ECO:0000313" key="4">
    <source>
        <dbReference type="Proteomes" id="UP001357223"/>
    </source>
</evidence>
<dbReference type="InterPro" id="IPR010523">
    <property type="entry name" value="XylR_N"/>
</dbReference>
<dbReference type="Pfam" id="PF17853">
    <property type="entry name" value="GGDEF_2"/>
    <property type="match status" value="1"/>
</dbReference>
<dbReference type="PANTHER" id="PTHR33744:SF1">
    <property type="entry name" value="DNA-BINDING TRANSCRIPTIONAL ACTIVATOR ADER"/>
    <property type="match status" value="1"/>
</dbReference>
<evidence type="ECO:0000256" key="1">
    <source>
        <dbReference type="ARBA" id="ARBA00006754"/>
    </source>
</evidence>
<dbReference type="Pfam" id="PF02830">
    <property type="entry name" value="V4R"/>
    <property type="match status" value="1"/>
</dbReference>
<feature type="domain" description="4-vinyl reductase 4VR" evidence="2">
    <location>
        <begin position="114"/>
        <end position="176"/>
    </location>
</feature>
<proteinExistence type="inferred from homology"/>
<dbReference type="RefSeq" id="WP_338447723.1">
    <property type="nucleotide sequence ID" value="NZ_CP137640.1"/>
</dbReference>
<protein>
    <submittedName>
        <fullName evidence="3">Helix-turn-helix domain-containing protein</fullName>
    </submittedName>
</protein>
<gene>
    <name evidence="3" type="ORF">R4Z09_15830</name>
</gene>
<dbReference type="Proteomes" id="UP001357223">
    <property type="component" value="Chromosome"/>
</dbReference>
<dbReference type="Pfam" id="PF06505">
    <property type="entry name" value="XylR_N"/>
    <property type="match status" value="1"/>
</dbReference>
<dbReference type="Gene3D" id="3.30.1380.20">
    <property type="entry name" value="Trafficking protein particle complex subunit 3"/>
    <property type="match status" value="1"/>
</dbReference>
<dbReference type="SMART" id="SM00989">
    <property type="entry name" value="V4R"/>
    <property type="match status" value="1"/>
</dbReference>
<sequence length="621" mass="71887">MNRPTLNINQKNDLLYVNDERHLLLPSSSFGILQRDLVEHIGLHRMKTFFFKHGENIGINDATEVMKNSSMSITEKIDHYIALRSLKGYVKSTIQEKELTIEAEEVTTFRFKGIWEDSFEAEQYIQHMGISDHPICYTLMGYASGAISYILGKQVFFKEHQCKGEGAPYCVWEGRLVSDWEDNAYQEFLDNRELLILKELEQTYEKLLHEKNNLSMVMQLEQKLTDSVAKGINMKEMLEIVEKQILVPVVVEDIYQQVVLVKGMTKEEYEPLKKDFFSIIQTEAPIQTIAKMQHSNFTRLVSPIYLQEKIVGYCSFLYKEYKSNYEIDSMMINRVSTVCSVILLNEKVKLESTERMKGYFFEEIMNGKYHTEQAIMSKALFIDLDFTGGYHAIHLKYIVPNKHYKLHPGLHNEIFESVTKYMSDKGIHILIGEKTDSLLLLVPIKQLGEKSIEHVIYPFMSYLRKRLRGMLWFAGVSSKHDRVLDEVKGAFNEAYTAVKLSTKDTPVTFFYELGILGVLVNDENKAAIRNLAECTLGDLYKDLDQGKAELIETLYTFLTNGGNFEQTAEQLSISISGLRYRINKIIKLLGSDFRDPERRFQLLLSLKALLVLEDKWLEIQK</sequence>
<dbReference type="InterPro" id="IPR041522">
    <property type="entry name" value="CdaR_GGDEF"/>
</dbReference>
<evidence type="ECO:0000313" key="3">
    <source>
        <dbReference type="EMBL" id="WVX78788.1"/>
    </source>
</evidence>
<accession>A0ABZ2C7H1</accession>
<comment type="similarity">
    <text evidence="1">Belongs to the CdaR family.</text>
</comment>
<dbReference type="InterPro" id="IPR042070">
    <property type="entry name" value="PucR_C-HTH_sf"/>
</dbReference>
<dbReference type="InterPro" id="IPR051448">
    <property type="entry name" value="CdaR-like_regulators"/>
</dbReference>
<evidence type="ECO:0000259" key="2">
    <source>
        <dbReference type="SMART" id="SM00989"/>
    </source>
</evidence>
<dbReference type="InterPro" id="IPR004096">
    <property type="entry name" value="V4R"/>
</dbReference>
<dbReference type="SUPFAM" id="SSF111126">
    <property type="entry name" value="Ligand-binding domain in the NO signalling and Golgi transport"/>
    <property type="match status" value="1"/>
</dbReference>
<dbReference type="EMBL" id="CP137640">
    <property type="protein sequence ID" value="WVX78788.1"/>
    <property type="molecule type" value="Genomic_DNA"/>
</dbReference>
<name>A0ABZ2C7H1_9BACI</name>
<organism evidence="3 4">
    <name type="scientific">Niallia oryzisoli</name>
    <dbReference type="NCBI Taxonomy" id="1737571"/>
    <lineage>
        <taxon>Bacteria</taxon>
        <taxon>Bacillati</taxon>
        <taxon>Bacillota</taxon>
        <taxon>Bacilli</taxon>
        <taxon>Bacillales</taxon>
        <taxon>Bacillaceae</taxon>
        <taxon>Niallia</taxon>
    </lineage>
</organism>